<comment type="subcellular location">
    <subcellularLocation>
        <location evidence="1">Cell outer membrane</location>
    </subcellularLocation>
</comment>
<dbReference type="SUPFAM" id="SSF56935">
    <property type="entry name" value="Porins"/>
    <property type="match status" value="1"/>
</dbReference>
<dbReference type="GO" id="GO:0009279">
    <property type="term" value="C:cell outer membrane"/>
    <property type="evidence" value="ECO:0007669"/>
    <property type="project" value="UniProtKB-SubCell"/>
</dbReference>
<proteinExistence type="predicted"/>
<gene>
    <name evidence="5" type="ORF">HVA01_25540</name>
</gene>
<dbReference type="AlphaFoldDB" id="A0A511UT75"/>
<evidence type="ECO:0000256" key="3">
    <source>
        <dbReference type="ARBA" id="ARBA00023237"/>
    </source>
</evidence>
<evidence type="ECO:0000313" key="5">
    <source>
        <dbReference type="EMBL" id="GEN28908.1"/>
    </source>
</evidence>
<feature type="region of interest" description="Disordered" evidence="4">
    <location>
        <begin position="1"/>
        <end position="28"/>
    </location>
</feature>
<comment type="caution">
    <text evidence="5">The sequence shown here is derived from an EMBL/GenBank/DDBJ whole genome shotgun (WGS) entry which is preliminary data.</text>
</comment>
<keyword evidence="2" id="KW-0472">Membrane</keyword>
<dbReference type="EMBL" id="BJXV01000014">
    <property type="protein sequence ID" value="GEN28908.1"/>
    <property type="molecule type" value="Genomic_DNA"/>
</dbReference>
<evidence type="ECO:0000256" key="2">
    <source>
        <dbReference type="ARBA" id="ARBA00023136"/>
    </source>
</evidence>
<reference evidence="5 6" key="1">
    <citation type="submission" date="2019-07" db="EMBL/GenBank/DDBJ databases">
        <title>Whole genome shotgun sequence of Halomonas variabilis NBRC 102410.</title>
        <authorList>
            <person name="Hosoyama A."/>
            <person name="Uohara A."/>
            <person name="Ohji S."/>
            <person name="Ichikawa N."/>
        </authorList>
    </citation>
    <scope>NUCLEOTIDE SEQUENCE [LARGE SCALE GENOMIC DNA]</scope>
    <source>
        <strain evidence="5 6">NBRC 102410</strain>
    </source>
</reference>
<evidence type="ECO:0000313" key="6">
    <source>
        <dbReference type="Proteomes" id="UP000321303"/>
    </source>
</evidence>
<organism evidence="5 6">
    <name type="scientific">Halovibrio variabilis</name>
    <dbReference type="NCBI Taxonomy" id="31910"/>
    <lineage>
        <taxon>Bacteria</taxon>
        <taxon>Pseudomonadati</taxon>
        <taxon>Pseudomonadota</taxon>
        <taxon>Gammaproteobacteria</taxon>
        <taxon>Oceanospirillales</taxon>
        <taxon>Halomonadaceae</taxon>
        <taxon>Halovibrio</taxon>
    </lineage>
</organism>
<dbReference type="InterPro" id="IPR036942">
    <property type="entry name" value="Beta-barrel_TonB_sf"/>
</dbReference>
<keyword evidence="3" id="KW-0998">Cell outer membrane</keyword>
<dbReference type="Gene3D" id="2.40.170.20">
    <property type="entry name" value="TonB-dependent receptor, beta-barrel domain"/>
    <property type="match status" value="1"/>
</dbReference>
<evidence type="ECO:0000256" key="1">
    <source>
        <dbReference type="ARBA" id="ARBA00004442"/>
    </source>
</evidence>
<evidence type="ECO:0000256" key="4">
    <source>
        <dbReference type="SAM" id="MobiDB-lite"/>
    </source>
</evidence>
<keyword evidence="6" id="KW-1185">Reference proteome</keyword>
<feature type="compositionally biased region" description="Polar residues" evidence="4">
    <location>
        <begin position="1"/>
        <end position="11"/>
    </location>
</feature>
<protein>
    <submittedName>
        <fullName evidence="5">Uncharacterized protein</fullName>
    </submittedName>
</protein>
<dbReference type="Proteomes" id="UP000321303">
    <property type="component" value="Unassembled WGS sequence"/>
</dbReference>
<sequence>MGGGSFNTQRLSAGVSGREGGTRYRHAQNDDRLSGYGLVNLRAGWQFAPLWSARVTLDNTLDQDYITTRSFDGADYLNAGRAGFLSVHFGQ</sequence>
<accession>A0A511UT75</accession>
<name>A0A511UT75_9GAMM</name>